<dbReference type="SUPFAM" id="SSF103473">
    <property type="entry name" value="MFS general substrate transporter"/>
    <property type="match status" value="1"/>
</dbReference>
<keyword evidence="1" id="KW-0812">Transmembrane</keyword>
<dbReference type="Proteomes" id="UP000823877">
    <property type="component" value="Unassembled WGS sequence"/>
</dbReference>
<feature type="transmembrane region" description="Helical" evidence="1">
    <location>
        <begin position="318"/>
        <end position="337"/>
    </location>
</feature>
<dbReference type="Pfam" id="PF13347">
    <property type="entry name" value="MFS_2"/>
    <property type="match status" value="1"/>
</dbReference>
<feature type="transmembrane region" description="Helical" evidence="1">
    <location>
        <begin position="265"/>
        <end position="284"/>
    </location>
</feature>
<evidence type="ECO:0000313" key="3">
    <source>
        <dbReference type="Proteomes" id="UP000823877"/>
    </source>
</evidence>
<feature type="transmembrane region" description="Helical" evidence="1">
    <location>
        <begin position="17"/>
        <end position="34"/>
    </location>
</feature>
<feature type="transmembrane region" description="Helical" evidence="1">
    <location>
        <begin position="343"/>
        <end position="360"/>
    </location>
</feature>
<sequence>MADEKSGSKKFMKFSEIITYGIGLFGVALLTGWMPDYTATFFADFAFKGKGFDSDVMSGAISNVFFVAGIVGAVCELVIGYLVDRTRTKFGKVKPWVGFGVVPLAVVALLVFVAPNTNSQTVAIAWMFVIYSLYTAVSCAVESPANCFGSLCSPNPSERSTAISISSFLRSVGQSGGMVVIIVVGAVMKAMMGQQQFKNAEGQGIDLIISTAVCCLGIILFVMIFFANNKERVPFTQEKVSIKDSLKVVFGNKNLLMVSLTKFTGFGRGVYGTVSLYIAVYLLGSKDLKLALLLPMGIGTAVGTLLVNFVLKKFSTKTTYILFCIYGATSLAILYIVSSSVGFNSALIIPFLIINFFCGIQHGNTNTTPNIMIADCVDEIEYKTGKRQDGIAYAGYGLFSKVASACTKGFGPWLLYTWSRYTLSSDPNVAYAAQSDTTLNRMLMIYTIIPAIFVVLQMVPIFFYDNVGKKKEMITEALRERRAAAAAAKGESAGDGAEPEAQAE</sequence>
<dbReference type="EMBL" id="DWXN01000006">
    <property type="protein sequence ID" value="HJB74683.1"/>
    <property type="molecule type" value="Genomic_DNA"/>
</dbReference>
<keyword evidence="1" id="KW-1133">Transmembrane helix</keyword>
<feature type="transmembrane region" description="Helical" evidence="1">
    <location>
        <begin position="207"/>
        <end position="227"/>
    </location>
</feature>
<dbReference type="InterPro" id="IPR039672">
    <property type="entry name" value="MFS_2"/>
</dbReference>
<dbReference type="PANTHER" id="PTHR11328:SF24">
    <property type="entry name" value="MAJOR FACILITATOR SUPERFAMILY (MFS) PROFILE DOMAIN-CONTAINING PROTEIN"/>
    <property type="match status" value="1"/>
</dbReference>
<feature type="transmembrane region" description="Helical" evidence="1">
    <location>
        <begin position="60"/>
        <end position="83"/>
    </location>
</feature>
<comment type="caution">
    <text evidence="2">The sequence shown here is derived from an EMBL/GenBank/DDBJ whole genome shotgun (WGS) entry which is preliminary data.</text>
</comment>
<protein>
    <submittedName>
        <fullName evidence="2">MFS transporter</fullName>
    </submittedName>
</protein>
<evidence type="ECO:0000256" key="1">
    <source>
        <dbReference type="SAM" id="Phobius"/>
    </source>
</evidence>
<dbReference type="InterPro" id="IPR036259">
    <property type="entry name" value="MFS_trans_sf"/>
</dbReference>
<dbReference type="AlphaFoldDB" id="A0A9D2S8B3"/>
<dbReference type="Gene3D" id="1.20.1250.20">
    <property type="entry name" value="MFS general substrate transporter like domains"/>
    <property type="match status" value="1"/>
</dbReference>
<dbReference type="GO" id="GO:0005886">
    <property type="term" value="C:plasma membrane"/>
    <property type="evidence" value="ECO:0007669"/>
    <property type="project" value="TreeGrafter"/>
</dbReference>
<dbReference type="GO" id="GO:0015293">
    <property type="term" value="F:symporter activity"/>
    <property type="evidence" value="ECO:0007669"/>
    <property type="project" value="InterPro"/>
</dbReference>
<feature type="transmembrane region" description="Helical" evidence="1">
    <location>
        <begin position="162"/>
        <end position="187"/>
    </location>
</feature>
<reference evidence="2" key="2">
    <citation type="submission" date="2021-04" db="EMBL/GenBank/DDBJ databases">
        <authorList>
            <person name="Gilroy R."/>
        </authorList>
    </citation>
    <scope>NUCLEOTIDE SEQUENCE</scope>
    <source>
        <strain evidence="2">CHK188-16595</strain>
    </source>
</reference>
<dbReference type="PANTHER" id="PTHR11328">
    <property type="entry name" value="MAJOR FACILITATOR SUPERFAMILY DOMAIN-CONTAINING PROTEIN"/>
    <property type="match status" value="1"/>
</dbReference>
<feature type="transmembrane region" description="Helical" evidence="1">
    <location>
        <begin position="290"/>
        <end position="311"/>
    </location>
</feature>
<keyword evidence="1" id="KW-0472">Membrane</keyword>
<gene>
    <name evidence="2" type="ORF">IAA37_03300</name>
</gene>
<reference evidence="2" key="1">
    <citation type="journal article" date="2021" name="PeerJ">
        <title>Extensive microbial diversity within the chicken gut microbiome revealed by metagenomics and culture.</title>
        <authorList>
            <person name="Gilroy R."/>
            <person name="Ravi A."/>
            <person name="Getino M."/>
            <person name="Pursley I."/>
            <person name="Horton D.L."/>
            <person name="Alikhan N.F."/>
            <person name="Baker D."/>
            <person name="Gharbi K."/>
            <person name="Hall N."/>
            <person name="Watson M."/>
            <person name="Adriaenssens E.M."/>
            <person name="Foster-Nyarko E."/>
            <person name="Jarju S."/>
            <person name="Secka A."/>
            <person name="Antonio M."/>
            <person name="Oren A."/>
            <person name="Chaudhuri R.R."/>
            <person name="La Ragione R."/>
            <person name="Hildebrand F."/>
            <person name="Pallen M.J."/>
        </authorList>
    </citation>
    <scope>NUCLEOTIDE SEQUENCE</scope>
    <source>
        <strain evidence="2">CHK188-16595</strain>
    </source>
</reference>
<feature type="transmembrane region" description="Helical" evidence="1">
    <location>
        <begin position="95"/>
        <end position="115"/>
    </location>
</feature>
<dbReference type="GO" id="GO:0008643">
    <property type="term" value="P:carbohydrate transport"/>
    <property type="evidence" value="ECO:0007669"/>
    <property type="project" value="InterPro"/>
</dbReference>
<name>A0A9D2S8B3_9FIRM</name>
<feature type="transmembrane region" description="Helical" evidence="1">
    <location>
        <begin position="443"/>
        <end position="463"/>
    </location>
</feature>
<evidence type="ECO:0000313" key="2">
    <source>
        <dbReference type="EMBL" id="HJB74683.1"/>
    </source>
</evidence>
<accession>A0A9D2S8B3</accession>
<organism evidence="2 3">
    <name type="scientific">Candidatus Eubacterium faecale</name>
    <dbReference type="NCBI Taxonomy" id="2838568"/>
    <lineage>
        <taxon>Bacteria</taxon>
        <taxon>Bacillati</taxon>
        <taxon>Bacillota</taxon>
        <taxon>Clostridia</taxon>
        <taxon>Eubacteriales</taxon>
        <taxon>Eubacteriaceae</taxon>
        <taxon>Eubacterium</taxon>
    </lineage>
</organism>
<feature type="transmembrane region" description="Helical" evidence="1">
    <location>
        <begin position="121"/>
        <end position="141"/>
    </location>
</feature>
<proteinExistence type="predicted"/>